<keyword evidence="6 8" id="KW-0472">Membrane</keyword>
<feature type="transmembrane region" description="Helical" evidence="8">
    <location>
        <begin position="86"/>
        <end position="107"/>
    </location>
</feature>
<name>A0A7R9DW00_TIMPO</name>
<keyword evidence="5" id="KW-0406">Ion transport</keyword>
<keyword evidence="4 8" id="KW-1133">Transmembrane helix</keyword>
<evidence type="ECO:0000256" key="3">
    <source>
        <dbReference type="ARBA" id="ARBA00022692"/>
    </source>
</evidence>
<evidence type="ECO:0000256" key="1">
    <source>
        <dbReference type="ARBA" id="ARBA00004141"/>
    </source>
</evidence>
<evidence type="ECO:0000256" key="8">
    <source>
        <dbReference type="SAM" id="Phobius"/>
    </source>
</evidence>
<evidence type="ECO:0000256" key="5">
    <source>
        <dbReference type="ARBA" id="ARBA00023065"/>
    </source>
</evidence>
<evidence type="ECO:0000256" key="6">
    <source>
        <dbReference type="ARBA" id="ARBA00023136"/>
    </source>
</evidence>
<dbReference type="GO" id="GO:0070679">
    <property type="term" value="F:inositol 1,4,5 trisphosphate binding"/>
    <property type="evidence" value="ECO:0007669"/>
    <property type="project" value="TreeGrafter"/>
</dbReference>
<dbReference type="GO" id="GO:0051480">
    <property type="term" value="P:regulation of cytosolic calcium ion concentration"/>
    <property type="evidence" value="ECO:0007669"/>
    <property type="project" value="TreeGrafter"/>
</dbReference>
<keyword evidence="7" id="KW-0407">Ion channel</keyword>
<dbReference type="PRINTS" id="PR01097">
    <property type="entry name" value="TRNSRECEPTRP"/>
</dbReference>
<reference evidence="10" key="1">
    <citation type="submission" date="2020-11" db="EMBL/GenBank/DDBJ databases">
        <authorList>
            <person name="Tran Van P."/>
        </authorList>
    </citation>
    <scope>NUCLEOTIDE SEQUENCE</scope>
</reference>
<feature type="domain" description="Ion transport" evidence="9">
    <location>
        <begin position="14"/>
        <end position="117"/>
    </location>
</feature>
<dbReference type="AlphaFoldDB" id="A0A7R9DW00"/>
<evidence type="ECO:0000313" key="10">
    <source>
        <dbReference type="EMBL" id="CAD7421105.1"/>
    </source>
</evidence>
<dbReference type="EMBL" id="OD043286">
    <property type="protein sequence ID" value="CAD7421105.1"/>
    <property type="molecule type" value="Genomic_DNA"/>
</dbReference>
<dbReference type="PANTHER" id="PTHR10117:SF54">
    <property type="entry name" value="TRANSIENT RECEPTOR POTENTIAL-GAMMA PROTEIN"/>
    <property type="match status" value="1"/>
</dbReference>
<accession>A0A7R9DW00</accession>
<proteinExistence type="predicted"/>
<dbReference type="GO" id="GO:0015279">
    <property type="term" value="F:store-operated calcium channel activity"/>
    <property type="evidence" value="ECO:0007669"/>
    <property type="project" value="TreeGrafter"/>
</dbReference>
<gene>
    <name evidence="10" type="ORF">TPSB3V08_LOCUS14520</name>
</gene>
<dbReference type="InterPro" id="IPR002153">
    <property type="entry name" value="TRPC_channel"/>
</dbReference>
<organism evidence="10">
    <name type="scientific">Timema poppense</name>
    <name type="common">Walking stick</name>
    <dbReference type="NCBI Taxonomy" id="170557"/>
    <lineage>
        <taxon>Eukaryota</taxon>
        <taxon>Metazoa</taxon>
        <taxon>Ecdysozoa</taxon>
        <taxon>Arthropoda</taxon>
        <taxon>Hexapoda</taxon>
        <taxon>Insecta</taxon>
        <taxon>Pterygota</taxon>
        <taxon>Neoptera</taxon>
        <taxon>Polyneoptera</taxon>
        <taxon>Phasmatodea</taxon>
        <taxon>Timematodea</taxon>
        <taxon>Timematoidea</taxon>
        <taxon>Timematidae</taxon>
        <taxon>Timema</taxon>
    </lineage>
</organism>
<evidence type="ECO:0000256" key="7">
    <source>
        <dbReference type="ARBA" id="ARBA00023303"/>
    </source>
</evidence>
<dbReference type="GO" id="GO:0034703">
    <property type="term" value="C:cation channel complex"/>
    <property type="evidence" value="ECO:0007669"/>
    <property type="project" value="TreeGrafter"/>
</dbReference>
<evidence type="ECO:0000256" key="2">
    <source>
        <dbReference type="ARBA" id="ARBA00022448"/>
    </source>
</evidence>
<dbReference type="PANTHER" id="PTHR10117">
    <property type="entry name" value="TRANSIENT RECEPTOR POTENTIAL CHANNEL"/>
    <property type="match status" value="1"/>
</dbReference>
<protein>
    <recommendedName>
        <fullName evidence="9">Ion transport domain-containing protein</fullName>
    </recommendedName>
</protein>
<keyword evidence="3 8" id="KW-0812">Transmembrane</keyword>
<keyword evidence="2" id="KW-0813">Transport</keyword>
<evidence type="ECO:0000256" key="4">
    <source>
        <dbReference type="ARBA" id="ARBA00022989"/>
    </source>
</evidence>
<dbReference type="Pfam" id="PF00520">
    <property type="entry name" value="Ion_trans"/>
    <property type="match status" value="1"/>
</dbReference>
<dbReference type="GO" id="GO:0005886">
    <property type="term" value="C:plasma membrane"/>
    <property type="evidence" value="ECO:0007669"/>
    <property type="project" value="TreeGrafter"/>
</dbReference>
<comment type="subcellular location">
    <subcellularLocation>
        <location evidence="1">Membrane</location>
        <topology evidence="1">Multi-pass membrane protein</topology>
    </subcellularLocation>
</comment>
<dbReference type="InterPro" id="IPR005821">
    <property type="entry name" value="Ion_trans_dom"/>
</dbReference>
<evidence type="ECO:0000259" key="9">
    <source>
        <dbReference type="Pfam" id="PF00520"/>
    </source>
</evidence>
<sequence>MFYYDCTPGLCRLYHYYEGMVQEDATSGSKTQQVNSFINFESTLKTLFWALFCMSPLESADVIIENLPGDKQGTTVINTHHFTETVGYIAFALFEVMSVIVILNMLIATMSNTFTKVIDNVDIEWTFGRTQQEEHRIAQALVQGIDGKPNGKRTLKRPIPRSEDNIKINLK</sequence>